<dbReference type="RefSeq" id="XP_008876571.1">
    <property type="nucleotide sequence ID" value="XM_008878349.1"/>
</dbReference>
<dbReference type="Pfam" id="PF00112">
    <property type="entry name" value="Peptidase_C1"/>
    <property type="match status" value="1"/>
</dbReference>
<protein>
    <recommendedName>
        <fullName evidence="1">Peptidase C1A papain C-terminal domain-containing protein</fullName>
    </recommendedName>
</protein>
<dbReference type="InterPro" id="IPR000668">
    <property type="entry name" value="Peptidase_C1A_C"/>
</dbReference>
<proteinExistence type="predicted"/>
<dbReference type="GeneID" id="20088670"/>
<feature type="domain" description="Peptidase C1A papain C-terminal" evidence="1">
    <location>
        <begin position="2"/>
        <end position="42"/>
    </location>
</feature>
<dbReference type="InterPro" id="IPR038765">
    <property type="entry name" value="Papain-like_cys_pep_sf"/>
</dbReference>
<sequence>MSAAEQAHCIVTGELVDLSEQQVTSCSTASGSAGCTDGWPPDMTYSRVKPALT</sequence>
<accession>A0A024TLG3</accession>
<name>A0A024TLG3_9STRA</name>
<dbReference type="VEuPathDB" id="FungiDB:H310_11620"/>
<dbReference type="GO" id="GO:0008234">
    <property type="term" value="F:cysteine-type peptidase activity"/>
    <property type="evidence" value="ECO:0007669"/>
    <property type="project" value="InterPro"/>
</dbReference>
<organism evidence="2">
    <name type="scientific">Aphanomyces invadans</name>
    <dbReference type="NCBI Taxonomy" id="157072"/>
    <lineage>
        <taxon>Eukaryota</taxon>
        <taxon>Sar</taxon>
        <taxon>Stramenopiles</taxon>
        <taxon>Oomycota</taxon>
        <taxon>Saprolegniomycetes</taxon>
        <taxon>Saprolegniales</taxon>
        <taxon>Verrucalvaceae</taxon>
        <taxon>Aphanomyces</taxon>
    </lineage>
</organism>
<evidence type="ECO:0000259" key="1">
    <source>
        <dbReference type="Pfam" id="PF00112"/>
    </source>
</evidence>
<dbReference type="SUPFAM" id="SSF54001">
    <property type="entry name" value="Cysteine proteinases"/>
    <property type="match status" value="1"/>
</dbReference>
<reference evidence="2" key="1">
    <citation type="submission" date="2013-12" db="EMBL/GenBank/DDBJ databases">
        <title>The Genome Sequence of Aphanomyces invadans NJM9701.</title>
        <authorList>
            <consortium name="The Broad Institute Genomics Platform"/>
            <person name="Russ C."/>
            <person name="Tyler B."/>
            <person name="van West P."/>
            <person name="Dieguez-Uribeondo J."/>
            <person name="Young S.K."/>
            <person name="Zeng Q."/>
            <person name="Gargeya S."/>
            <person name="Fitzgerald M."/>
            <person name="Abouelleil A."/>
            <person name="Alvarado L."/>
            <person name="Chapman S.B."/>
            <person name="Gainer-Dewar J."/>
            <person name="Goldberg J."/>
            <person name="Griggs A."/>
            <person name="Gujja S."/>
            <person name="Hansen M."/>
            <person name="Howarth C."/>
            <person name="Imamovic A."/>
            <person name="Ireland A."/>
            <person name="Larimer J."/>
            <person name="McCowan C."/>
            <person name="Murphy C."/>
            <person name="Pearson M."/>
            <person name="Poon T.W."/>
            <person name="Priest M."/>
            <person name="Roberts A."/>
            <person name="Saif S."/>
            <person name="Shea T."/>
            <person name="Sykes S."/>
            <person name="Wortman J."/>
            <person name="Nusbaum C."/>
            <person name="Birren B."/>
        </authorList>
    </citation>
    <scope>NUCLEOTIDE SEQUENCE [LARGE SCALE GENOMIC DNA]</scope>
    <source>
        <strain evidence="2">NJM9701</strain>
    </source>
</reference>
<dbReference type="EMBL" id="KI913983">
    <property type="protein sequence ID" value="ETV94980.1"/>
    <property type="molecule type" value="Genomic_DNA"/>
</dbReference>
<evidence type="ECO:0000313" key="2">
    <source>
        <dbReference type="EMBL" id="ETV94980.1"/>
    </source>
</evidence>
<dbReference type="Gene3D" id="3.90.70.10">
    <property type="entry name" value="Cysteine proteinases"/>
    <property type="match status" value="1"/>
</dbReference>
<dbReference type="GO" id="GO:0006508">
    <property type="term" value="P:proteolysis"/>
    <property type="evidence" value="ECO:0007669"/>
    <property type="project" value="InterPro"/>
</dbReference>
<dbReference type="AlphaFoldDB" id="A0A024TLG3"/>
<gene>
    <name evidence="2" type="ORF">H310_11620</name>
</gene>